<feature type="transmembrane region" description="Helical" evidence="2">
    <location>
        <begin position="84"/>
        <end position="104"/>
    </location>
</feature>
<keyword evidence="2" id="KW-0472">Membrane</keyword>
<feature type="region of interest" description="Disordered" evidence="1">
    <location>
        <begin position="116"/>
        <end position="137"/>
    </location>
</feature>
<evidence type="ECO:0000313" key="3">
    <source>
        <dbReference type="EMBL" id="PIC49606.1"/>
    </source>
</evidence>
<accession>A0A2G5VDE4</accession>
<keyword evidence="2" id="KW-0812">Transmembrane</keyword>
<comment type="caution">
    <text evidence="3">The sequence shown here is derived from an EMBL/GenBank/DDBJ whole genome shotgun (WGS) entry which is preliminary data.</text>
</comment>
<sequence>MASLLEKVVMLAAIQEMDNPQNKGETDYAVKQFKDGNQTMIDTIHKICSYYPQSEAYKNGTTTLTSYKICCELVDYCSFYKQTWFYIACGGAGLLIIIIVGVIISCCCCCKGRRGGGKDLEISESSEESTKDEQETD</sequence>
<name>A0A2G5VDE4_9PELO</name>
<organism evidence="3 4">
    <name type="scientific">Caenorhabditis nigoni</name>
    <dbReference type="NCBI Taxonomy" id="1611254"/>
    <lineage>
        <taxon>Eukaryota</taxon>
        <taxon>Metazoa</taxon>
        <taxon>Ecdysozoa</taxon>
        <taxon>Nematoda</taxon>
        <taxon>Chromadorea</taxon>
        <taxon>Rhabditida</taxon>
        <taxon>Rhabditina</taxon>
        <taxon>Rhabditomorpha</taxon>
        <taxon>Rhabditoidea</taxon>
        <taxon>Rhabditidae</taxon>
        <taxon>Peloderinae</taxon>
        <taxon>Caenorhabditis</taxon>
    </lineage>
</organism>
<keyword evidence="4" id="KW-1185">Reference proteome</keyword>
<dbReference type="AlphaFoldDB" id="A0A2G5VDE4"/>
<evidence type="ECO:0000256" key="1">
    <source>
        <dbReference type="SAM" id="MobiDB-lite"/>
    </source>
</evidence>
<dbReference type="EMBL" id="PDUG01000002">
    <property type="protein sequence ID" value="PIC49606.1"/>
    <property type="molecule type" value="Genomic_DNA"/>
</dbReference>
<evidence type="ECO:0000256" key="2">
    <source>
        <dbReference type="SAM" id="Phobius"/>
    </source>
</evidence>
<feature type="compositionally biased region" description="Basic and acidic residues" evidence="1">
    <location>
        <begin position="128"/>
        <end position="137"/>
    </location>
</feature>
<dbReference type="OrthoDB" id="5875066at2759"/>
<reference evidence="4" key="1">
    <citation type="submission" date="2017-10" db="EMBL/GenBank/DDBJ databases">
        <title>Rapid genome shrinkage in a self-fertile nematode reveals novel sperm competition proteins.</title>
        <authorList>
            <person name="Yin D."/>
            <person name="Schwarz E.M."/>
            <person name="Thomas C.G."/>
            <person name="Felde R.L."/>
            <person name="Korf I.F."/>
            <person name="Cutter A.D."/>
            <person name="Schartner C.M."/>
            <person name="Ralston E.J."/>
            <person name="Meyer B.J."/>
            <person name="Haag E.S."/>
        </authorList>
    </citation>
    <scope>NUCLEOTIDE SEQUENCE [LARGE SCALE GENOMIC DNA]</scope>
    <source>
        <strain evidence="4">JU1422</strain>
    </source>
</reference>
<keyword evidence="2" id="KW-1133">Transmembrane helix</keyword>
<evidence type="ECO:0000313" key="4">
    <source>
        <dbReference type="Proteomes" id="UP000230233"/>
    </source>
</evidence>
<dbReference type="Proteomes" id="UP000230233">
    <property type="component" value="Chromosome II"/>
</dbReference>
<proteinExistence type="predicted"/>
<gene>
    <name evidence="3" type="primary">Cnig_chr_II.g8155</name>
    <name evidence="3" type="ORF">B9Z55_008155</name>
</gene>
<protein>
    <submittedName>
        <fullName evidence="3">Uncharacterized protein</fullName>
    </submittedName>
</protein>